<dbReference type="Proteomes" id="UP001275932">
    <property type="component" value="Unassembled WGS sequence"/>
</dbReference>
<dbReference type="InterPro" id="IPR001608">
    <property type="entry name" value="Ala_racemase_N"/>
</dbReference>
<reference evidence="5 6" key="1">
    <citation type="submission" date="2022-03" db="EMBL/GenBank/DDBJ databases">
        <title>Novel taxa within the pig intestine.</title>
        <authorList>
            <person name="Wylensek D."/>
            <person name="Bishof K."/>
            <person name="Afrizal A."/>
            <person name="Clavel T."/>
        </authorList>
    </citation>
    <scope>NUCLEOTIDE SEQUENCE [LARGE SCALE GENOMIC DNA]</scope>
    <source>
        <strain evidence="5 6">CLA-KB-P66</strain>
    </source>
</reference>
<comment type="similarity">
    <text evidence="2 3">Belongs to the pyridoxal phosphate-binding protein YggS/PROSC family.</text>
</comment>
<evidence type="ECO:0000313" key="5">
    <source>
        <dbReference type="EMBL" id="MDX8414669.1"/>
    </source>
</evidence>
<dbReference type="NCBIfam" id="TIGR00044">
    <property type="entry name" value="YggS family pyridoxal phosphate-dependent enzyme"/>
    <property type="match status" value="1"/>
</dbReference>
<sequence>MISFDEFSQNLNRLKERIGLACASCGRNPDEVRILPVTKNHPVDAALHAQKAGLLSVGENRVQEAEGKIPLSSGISWELIGHLQSNKAKKAVMLFDRVQSLDSIHLAVKLNSEAEKAGKVLRVLMQVNSGRDPAKFGAEIEEAPKLLEEILKLSNLKVEGLMAIAPLDEDLASASRAFSNLRNLRDKLSSDFDVALPELSMGMSGDLECAIKEGSTLIRVGTFLFGERIYV</sequence>
<accession>A0ABU4WEP1</accession>
<protein>
    <recommendedName>
        <fullName evidence="2">Pyridoxal phosphate homeostasis protein</fullName>
        <shortName evidence="2">PLP homeostasis protein</shortName>
    </recommendedName>
</protein>
<dbReference type="PANTHER" id="PTHR10146:SF14">
    <property type="entry name" value="PYRIDOXAL PHOSPHATE HOMEOSTASIS PROTEIN"/>
    <property type="match status" value="1"/>
</dbReference>
<gene>
    <name evidence="5" type="ORF">MOX91_00520</name>
</gene>
<dbReference type="PANTHER" id="PTHR10146">
    <property type="entry name" value="PROLINE SYNTHETASE CO-TRANSCRIBED BACTERIAL HOMOLOG PROTEIN"/>
    <property type="match status" value="1"/>
</dbReference>
<organism evidence="5 6">
    <name type="scientific">Intestinicryptomonas porci</name>
    <dbReference type="NCBI Taxonomy" id="2926320"/>
    <lineage>
        <taxon>Bacteria</taxon>
        <taxon>Pseudomonadati</taxon>
        <taxon>Verrucomicrobiota</taxon>
        <taxon>Opitutia</taxon>
        <taxon>Opitutales</taxon>
        <taxon>Intestinicryptomonaceae</taxon>
        <taxon>Intestinicryptomonas</taxon>
    </lineage>
</organism>
<dbReference type="PIRSF" id="PIRSF004848">
    <property type="entry name" value="YBL036c_PLPDEIII"/>
    <property type="match status" value="1"/>
</dbReference>
<feature type="domain" description="Alanine racemase N-terminal" evidence="4">
    <location>
        <begin position="11"/>
        <end position="227"/>
    </location>
</feature>
<comment type="caution">
    <text evidence="5">The sequence shown here is derived from an EMBL/GenBank/DDBJ whole genome shotgun (WGS) entry which is preliminary data.</text>
</comment>
<evidence type="ECO:0000313" key="6">
    <source>
        <dbReference type="Proteomes" id="UP001275932"/>
    </source>
</evidence>
<evidence type="ECO:0000256" key="3">
    <source>
        <dbReference type="RuleBase" id="RU004514"/>
    </source>
</evidence>
<dbReference type="SUPFAM" id="SSF51419">
    <property type="entry name" value="PLP-binding barrel"/>
    <property type="match status" value="1"/>
</dbReference>
<evidence type="ECO:0000259" key="4">
    <source>
        <dbReference type="Pfam" id="PF01168"/>
    </source>
</evidence>
<proteinExistence type="inferred from homology"/>
<dbReference type="CDD" id="cd00635">
    <property type="entry name" value="PLPDE_III_YBL036c_like"/>
    <property type="match status" value="1"/>
</dbReference>
<dbReference type="RefSeq" id="WP_370396119.1">
    <property type="nucleotide sequence ID" value="NZ_JALBUT010000001.1"/>
</dbReference>
<name>A0ABU4WEP1_9BACT</name>
<keyword evidence="6" id="KW-1185">Reference proteome</keyword>
<dbReference type="EMBL" id="JALBUT010000001">
    <property type="protein sequence ID" value="MDX8414669.1"/>
    <property type="molecule type" value="Genomic_DNA"/>
</dbReference>
<dbReference type="Pfam" id="PF01168">
    <property type="entry name" value="Ala_racemase_N"/>
    <property type="match status" value="1"/>
</dbReference>
<feature type="modified residue" description="N6-(pyridoxal phosphate)lysine" evidence="2">
    <location>
        <position position="39"/>
    </location>
</feature>
<dbReference type="InterPro" id="IPR029066">
    <property type="entry name" value="PLP-binding_barrel"/>
</dbReference>
<comment type="function">
    <text evidence="2">Pyridoxal 5'-phosphate (PLP)-binding protein, which is involved in PLP homeostasis.</text>
</comment>
<dbReference type="Gene3D" id="3.20.20.10">
    <property type="entry name" value="Alanine racemase"/>
    <property type="match status" value="1"/>
</dbReference>
<dbReference type="InterPro" id="IPR011078">
    <property type="entry name" value="PyrdxlP_homeostasis"/>
</dbReference>
<evidence type="ECO:0000256" key="1">
    <source>
        <dbReference type="ARBA" id="ARBA00022898"/>
    </source>
</evidence>
<keyword evidence="1 2" id="KW-0663">Pyridoxal phosphate</keyword>
<dbReference type="HAMAP" id="MF_02087">
    <property type="entry name" value="PLP_homeostasis"/>
    <property type="match status" value="1"/>
</dbReference>
<evidence type="ECO:0000256" key="2">
    <source>
        <dbReference type="HAMAP-Rule" id="MF_02087"/>
    </source>
</evidence>